<evidence type="ECO:0000313" key="2">
    <source>
        <dbReference type="Proteomes" id="UP000221837"/>
    </source>
</evidence>
<dbReference type="OrthoDB" id="12869at10239"/>
<organism evidence="1 2">
    <name type="scientific">Serratia phage BF</name>
    <dbReference type="NCBI Taxonomy" id="1962671"/>
    <lineage>
        <taxon>Viruses</taxon>
        <taxon>Duplodnaviria</taxon>
        <taxon>Heunggongvirae</taxon>
        <taxon>Uroviricota</taxon>
        <taxon>Caudoviricetes</taxon>
        <taxon>Eneladusvirus</taxon>
        <taxon>Eneladusvirus BF</taxon>
    </lineage>
</organism>
<keyword evidence="2" id="KW-1185">Reference proteome</keyword>
<proteinExistence type="predicted"/>
<name>A0A1S6UAJ0_9CAUD</name>
<reference evidence="1" key="1">
    <citation type="submission" date="2017-02" db="EMBL/GenBank/DDBJ databases">
        <title>Genome sequence of Serratia marcescens phage BF.</title>
        <authorList>
            <person name="Casey E."/>
            <person name="Fitzgerald B."/>
            <person name="Mahony J."/>
            <person name="Lugli G."/>
            <person name="Ventura M."/>
            <person name="van Sinderen D."/>
        </authorList>
    </citation>
    <scope>NUCLEOTIDE SEQUENCE [LARGE SCALE GENOMIC DNA]</scope>
</reference>
<sequence length="165" mass="18987">MALRSKNFLFRRTGKDGKVMDFQDTDSWYNTNNDYHWNEVSLPLAAGGYYGSTTGLHTLAFTLRNFIGRIYVEATLASEPTALDWFPIKFEESCKFYLEFTDTKIYNPDSEQTIYQHGVTGTFAENVVGNFTYLRVGVQRDYIAVEPSLLQKQMAGKLEEIQINY</sequence>
<accession>A0A1S6UAJ0</accession>
<evidence type="ECO:0000313" key="1">
    <source>
        <dbReference type="EMBL" id="AQW88753.1"/>
    </source>
</evidence>
<dbReference type="EMBL" id="KY630187">
    <property type="protein sequence ID" value="AQW88753.1"/>
    <property type="molecule type" value="Genomic_DNA"/>
</dbReference>
<protein>
    <submittedName>
        <fullName evidence="1">Structural protein</fullName>
    </submittedName>
</protein>
<dbReference type="Proteomes" id="UP000221837">
    <property type="component" value="Genome"/>
</dbReference>
<gene>
    <name evidence="1" type="ORF">BF_0228</name>
</gene>